<dbReference type="EMBL" id="QLNI01000011">
    <property type="protein sequence ID" value="RAM02770.1"/>
    <property type="molecule type" value="Genomic_DNA"/>
</dbReference>
<dbReference type="InterPro" id="IPR036188">
    <property type="entry name" value="FAD/NAD-bd_sf"/>
</dbReference>
<evidence type="ECO:0000256" key="1">
    <source>
        <dbReference type="ARBA" id="ARBA00022723"/>
    </source>
</evidence>
<dbReference type="Proteomes" id="UP000293902">
    <property type="component" value="Chromosome"/>
</dbReference>
<feature type="domain" description="4Fe-4S ferredoxin-type" evidence="4">
    <location>
        <begin position="616"/>
        <end position="645"/>
    </location>
</feature>
<dbReference type="InterPro" id="IPR023753">
    <property type="entry name" value="FAD/NAD-binding_dom"/>
</dbReference>
<dbReference type="GO" id="GO:0051536">
    <property type="term" value="F:iron-sulfur cluster binding"/>
    <property type="evidence" value="ECO:0007669"/>
    <property type="project" value="UniProtKB-KW"/>
</dbReference>
<protein>
    <submittedName>
        <fullName evidence="6">4Fe-4S ferredoxin</fullName>
    </submittedName>
</protein>
<dbReference type="PANTHER" id="PTHR42783">
    <property type="entry name" value="GLUTAMATE SYNTHASE [NADPH] SMALL CHAIN"/>
    <property type="match status" value="1"/>
</dbReference>
<evidence type="ECO:0000256" key="3">
    <source>
        <dbReference type="ARBA" id="ARBA00023014"/>
    </source>
</evidence>
<reference evidence="5 8" key="2">
    <citation type="submission" date="2019-02" db="EMBL/GenBank/DDBJ databases">
        <title>Complete genome sequence of Desulfobacter hydrogenophilus AcRS1.</title>
        <authorList>
            <person name="Marietou A."/>
            <person name="Lund M.B."/>
            <person name="Marshall I.P.G."/>
            <person name="Schreiber L."/>
            <person name="Jorgensen B."/>
        </authorList>
    </citation>
    <scope>NUCLEOTIDE SEQUENCE [LARGE SCALE GENOMIC DNA]</scope>
    <source>
        <strain evidence="5 8">AcRS1</strain>
    </source>
</reference>
<dbReference type="RefSeq" id="WP_111955072.1">
    <property type="nucleotide sequence ID" value="NZ_CP036313.1"/>
</dbReference>
<dbReference type="InterPro" id="IPR009051">
    <property type="entry name" value="Helical_ferredxn"/>
</dbReference>
<accession>A0A328FFZ9</accession>
<dbReference type="Gene3D" id="1.10.1060.10">
    <property type="entry name" value="Alpha-helical ferredoxin"/>
    <property type="match status" value="1"/>
</dbReference>
<dbReference type="Pfam" id="PF14691">
    <property type="entry name" value="Fer4_20"/>
    <property type="match status" value="1"/>
</dbReference>
<organism evidence="6 7">
    <name type="scientific">Desulfobacter hydrogenophilus</name>
    <dbReference type="NCBI Taxonomy" id="2291"/>
    <lineage>
        <taxon>Bacteria</taxon>
        <taxon>Pseudomonadati</taxon>
        <taxon>Thermodesulfobacteriota</taxon>
        <taxon>Desulfobacteria</taxon>
        <taxon>Desulfobacterales</taxon>
        <taxon>Desulfobacteraceae</taxon>
        <taxon>Desulfobacter</taxon>
    </lineage>
</organism>
<proteinExistence type="predicted"/>
<reference evidence="6 7" key="1">
    <citation type="submission" date="2018-06" db="EMBL/GenBank/DDBJ databases">
        <title>Complete Genome Sequence of Desulfobacter hydrogenophilus (DSM3380).</title>
        <authorList>
            <person name="Marietou A."/>
            <person name="Schreiber L."/>
            <person name="Marshall I."/>
            <person name="Jorgensen B."/>
        </authorList>
    </citation>
    <scope>NUCLEOTIDE SEQUENCE [LARGE SCALE GENOMIC DNA]</scope>
    <source>
        <strain evidence="6 7">DSM 3380</strain>
    </source>
</reference>
<dbReference type="InterPro" id="IPR017900">
    <property type="entry name" value="4Fe4S_Fe_S_CS"/>
</dbReference>
<dbReference type="EMBL" id="CP036313">
    <property type="protein sequence ID" value="QBH14983.1"/>
    <property type="molecule type" value="Genomic_DNA"/>
</dbReference>
<dbReference type="GO" id="GO:0046872">
    <property type="term" value="F:metal ion binding"/>
    <property type="evidence" value="ECO:0007669"/>
    <property type="project" value="UniProtKB-KW"/>
</dbReference>
<dbReference type="PANTHER" id="PTHR42783:SF3">
    <property type="entry name" value="GLUTAMATE SYNTHASE [NADPH] SMALL CHAIN-RELATED"/>
    <property type="match status" value="1"/>
</dbReference>
<dbReference type="SUPFAM" id="SSF46548">
    <property type="entry name" value="alpha-helical ferredoxin"/>
    <property type="match status" value="2"/>
</dbReference>
<sequence length="721" mass="79013">MDKICPVRQTILFLTNLIGPKGLSDPKGRRISEQILNLVEEIAEGTAGEDHLSAIETLVKEYNNPRSPEQTRQAGRTIQGLLTDNREIFINHIQTRNCPTHDCGKLAPSPCQMACPAGIDIPTYLALIAQGKDAEAIEVIRRDNPLPWVCGLICTRPCEMMCVRARIDKAISIKFLKAFAAERAMSERAYTNPTPKPANGKKVCVVGAGPGGLSCAYYLALMGYGVRIIEALPVPGGMLMVGIPRYRLPGEVIDREVAMIEDLGVEIQYNTRFGKDVTKEELDREGFEAYCIAIGAHKAWTLSIEGEKDFPKVIEAVRFLREVALGDHHCPGKNVVVVGGGNVAIDAARTSLRLGAERVTIAYRRTRDQMPADEEEVEQAEEEGIEFSFLTIPAAVKGEGQNIHALSCIKAELKAKKGSDRLAPVPIEGGEFEIRADVVISAIGQFVDNEGMEAFTGINWTRRGTIDVNHAGMETAQPGVFAAGDAVSGPATVIEAIGGGKRAADAIDRYLHGIPQPRAPRWPVRHKTEPVIEMTAHRKMTIKPPEMPMLNLYRRRTTFQQVELGYEEADVRQEAARCLRCDICRRCGKCVDICRDKMGINALKLGYLDFDKSGPTDFRVTAENCITCGACAANCENNALKIDEKDGQRRLLLCGTILNSQTIQYCESCGAKLGSVEYTRFIARKTRSLTQATETRLLCNNCLRQKTAISNAANSGALPIV</sequence>
<keyword evidence="1" id="KW-0479">Metal-binding</keyword>
<dbReference type="PRINTS" id="PR00419">
    <property type="entry name" value="ADXRDTASE"/>
</dbReference>
<dbReference type="Gene3D" id="3.50.50.60">
    <property type="entry name" value="FAD/NAD(P)-binding domain"/>
    <property type="match status" value="2"/>
</dbReference>
<dbReference type="OrthoDB" id="9803192at2"/>
<dbReference type="Proteomes" id="UP000248798">
    <property type="component" value="Unassembled WGS sequence"/>
</dbReference>
<dbReference type="AlphaFoldDB" id="A0A328FFZ9"/>
<evidence type="ECO:0000313" key="6">
    <source>
        <dbReference type="EMBL" id="RAM02770.1"/>
    </source>
</evidence>
<dbReference type="PROSITE" id="PS00198">
    <property type="entry name" value="4FE4S_FER_1"/>
    <property type="match status" value="1"/>
</dbReference>
<dbReference type="PROSITE" id="PS51379">
    <property type="entry name" value="4FE4S_FER_2"/>
    <property type="match status" value="1"/>
</dbReference>
<keyword evidence="2" id="KW-0408">Iron</keyword>
<evidence type="ECO:0000313" key="8">
    <source>
        <dbReference type="Proteomes" id="UP000293902"/>
    </source>
</evidence>
<dbReference type="InterPro" id="IPR017896">
    <property type="entry name" value="4Fe4S_Fe-S-bd"/>
</dbReference>
<dbReference type="Pfam" id="PF07992">
    <property type="entry name" value="Pyr_redox_2"/>
    <property type="match status" value="1"/>
</dbReference>
<name>A0A328FFZ9_9BACT</name>
<gene>
    <name evidence="6" type="ORF">DO021_06955</name>
    <name evidence="5" type="ORF">EYB58_19905</name>
</gene>
<dbReference type="Gene3D" id="3.30.70.20">
    <property type="match status" value="1"/>
</dbReference>
<keyword evidence="8" id="KW-1185">Reference proteome</keyword>
<evidence type="ECO:0000313" key="7">
    <source>
        <dbReference type="Proteomes" id="UP000248798"/>
    </source>
</evidence>
<dbReference type="InterPro" id="IPR028261">
    <property type="entry name" value="DPD_II"/>
</dbReference>
<dbReference type="GO" id="GO:0016491">
    <property type="term" value="F:oxidoreductase activity"/>
    <property type="evidence" value="ECO:0007669"/>
    <property type="project" value="InterPro"/>
</dbReference>
<dbReference type="SUPFAM" id="SSF51971">
    <property type="entry name" value="Nucleotide-binding domain"/>
    <property type="match status" value="1"/>
</dbReference>
<evidence type="ECO:0000313" key="5">
    <source>
        <dbReference type="EMBL" id="QBH14983.1"/>
    </source>
</evidence>
<keyword evidence="3" id="KW-0411">Iron-sulfur</keyword>
<evidence type="ECO:0000256" key="2">
    <source>
        <dbReference type="ARBA" id="ARBA00023004"/>
    </source>
</evidence>
<evidence type="ECO:0000259" key="4">
    <source>
        <dbReference type="PROSITE" id="PS51379"/>
    </source>
</evidence>